<sequence>WTVYEKVAKSQDEAKFHALKDDMNSVVLFAGLFSAALTPFIIESKKNLSGSPTDQIVYYLEQHSIILSQLSQQISSIAPQISIPSTPPPPYPPFIPLTVDVSLNVFWFMALVLSLFGALIATLVQQWARGSLRTHHENRNPMRNARLRQYFSEQFTRWHVHAVAEATPMLLHAALLLFFRGAYFF</sequence>
<proteinExistence type="predicted"/>
<organism evidence="3 4">
    <name type="scientific">Russula ochroleuca</name>
    <dbReference type="NCBI Taxonomy" id="152965"/>
    <lineage>
        <taxon>Eukaryota</taxon>
        <taxon>Fungi</taxon>
        <taxon>Dikarya</taxon>
        <taxon>Basidiomycota</taxon>
        <taxon>Agaricomycotina</taxon>
        <taxon>Agaricomycetes</taxon>
        <taxon>Russulales</taxon>
        <taxon>Russulaceae</taxon>
        <taxon>Russula</taxon>
    </lineage>
</organism>
<reference evidence="3" key="1">
    <citation type="submission" date="2019-10" db="EMBL/GenBank/DDBJ databases">
        <authorList>
            <consortium name="DOE Joint Genome Institute"/>
            <person name="Kuo A."/>
            <person name="Miyauchi S."/>
            <person name="Kiss E."/>
            <person name="Drula E."/>
            <person name="Kohler A."/>
            <person name="Sanchez-Garcia M."/>
            <person name="Andreopoulos B."/>
            <person name="Barry K.W."/>
            <person name="Bonito G."/>
            <person name="Buee M."/>
            <person name="Carver A."/>
            <person name="Chen C."/>
            <person name="Cichocki N."/>
            <person name="Clum A."/>
            <person name="Culley D."/>
            <person name="Crous P.W."/>
            <person name="Fauchery L."/>
            <person name="Girlanda M."/>
            <person name="Hayes R."/>
            <person name="Keri Z."/>
            <person name="LaButti K."/>
            <person name="Lipzen A."/>
            <person name="Lombard V."/>
            <person name="Magnuson J."/>
            <person name="Maillard F."/>
            <person name="Morin E."/>
            <person name="Murat C."/>
            <person name="Nolan M."/>
            <person name="Ohm R."/>
            <person name="Pangilinan J."/>
            <person name="Pereira M."/>
            <person name="Perotto S."/>
            <person name="Peter M."/>
            <person name="Riley R."/>
            <person name="Sitrit Y."/>
            <person name="Stielow B."/>
            <person name="Szollosi G."/>
            <person name="Zifcakova L."/>
            <person name="Stursova M."/>
            <person name="Spatafora J.W."/>
            <person name="Tedersoo L."/>
            <person name="Vaario L.-M."/>
            <person name="Yamada A."/>
            <person name="Yan M."/>
            <person name="Wang P."/>
            <person name="Xu J."/>
            <person name="Bruns T."/>
            <person name="Baldrian P."/>
            <person name="Vilgalys R."/>
            <person name="Henrissat B."/>
            <person name="Grigoriev I.V."/>
            <person name="Hibbett D."/>
            <person name="Nagy L.G."/>
            <person name="Martin F.M."/>
        </authorList>
    </citation>
    <scope>NUCLEOTIDE SEQUENCE</scope>
    <source>
        <strain evidence="3">Prilba</strain>
    </source>
</reference>
<evidence type="ECO:0000313" key="4">
    <source>
        <dbReference type="Proteomes" id="UP000759537"/>
    </source>
</evidence>
<evidence type="ECO:0000313" key="3">
    <source>
        <dbReference type="EMBL" id="KAF8486805.1"/>
    </source>
</evidence>
<gene>
    <name evidence="3" type="ORF">DFH94DRAFT_617387</name>
</gene>
<evidence type="ECO:0000259" key="2">
    <source>
        <dbReference type="Pfam" id="PF20153"/>
    </source>
</evidence>
<evidence type="ECO:0000256" key="1">
    <source>
        <dbReference type="SAM" id="Phobius"/>
    </source>
</evidence>
<feature type="transmembrane region" description="Helical" evidence="1">
    <location>
        <begin position="105"/>
        <end position="124"/>
    </location>
</feature>
<feature type="non-terminal residue" evidence="3">
    <location>
        <position position="185"/>
    </location>
</feature>
<keyword evidence="1" id="KW-0472">Membrane</keyword>
<protein>
    <recommendedName>
        <fullName evidence="2">DUF6535 domain-containing protein</fullName>
    </recommendedName>
</protein>
<reference evidence="3" key="2">
    <citation type="journal article" date="2020" name="Nat. Commun.">
        <title>Large-scale genome sequencing of mycorrhizal fungi provides insights into the early evolution of symbiotic traits.</title>
        <authorList>
            <person name="Miyauchi S."/>
            <person name="Kiss E."/>
            <person name="Kuo A."/>
            <person name="Drula E."/>
            <person name="Kohler A."/>
            <person name="Sanchez-Garcia M."/>
            <person name="Morin E."/>
            <person name="Andreopoulos B."/>
            <person name="Barry K.W."/>
            <person name="Bonito G."/>
            <person name="Buee M."/>
            <person name="Carver A."/>
            <person name="Chen C."/>
            <person name="Cichocki N."/>
            <person name="Clum A."/>
            <person name="Culley D."/>
            <person name="Crous P.W."/>
            <person name="Fauchery L."/>
            <person name="Girlanda M."/>
            <person name="Hayes R.D."/>
            <person name="Keri Z."/>
            <person name="LaButti K."/>
            <person name="Lipzen A."/>
            <person name="Lombard V."/>
            <person name="Magnuson J."/>
            <person name="Maillard F."/>
            <person name="Murat C."/>
            <person name="Nolan M."/>
            <person name="Ohm R.A."/>
            <person name="Pangilinan J."/>
            <person name="Pereira M.F."/>
            <person name="Perotto S."/>
            <person name="Peter M."/>
            <person name="Pfister S."/>
            <person name="Riley R."/>
            <person name="Sitrit Y."/>
            <person name="Stielow J.B."/>
            <person name="Szollosi G."/>
            <person name="Zifcakova L."/>
            <person name="Stursova M."/>
            <person name="Spatafora J.W."/>
            <person name="Tedersoo L."/>
            <person name="Vaario L.M."/>
            <person name="Yamada A."/>
            <person name="Yan M."/>
            <person name="Wang P."/>
            <person name="Xu J."/>
            <person name="Bruns T."/>
            <person name="Baldrian P."/>
            <person name="Vilgalys R."/>
            <person name="Dunand C."/>
            <person name="Henrissat B."/>
            <person name="Grigoriev I.V."/>
            <person name="Hibbett D."/>
            <person name="Nagy L.G."/>
            <person name="Martin F.M."/>
        </authorList>
    </citation>
    <scope>NUCLEOTIDE SEQUENCE</scope>
    <source>
        <strain evidence="3">Prilba</strain>
    </source>
</reference>
<dbReference type="Proteomes" id="UP000759537">
    <property type="component" value="Unassembled WGS sequence"/>
</dbReference>
<feature type="non-terminal residue" evidence="3">
    <location>
        <position position="1"/>
    </location>
</feature>
<comment type="caution">
    <text evidence="3">The sequence shown here is derived from an EMBL/GenBank/DDBJ whole genome shotgun (WGS) entry which is preliminary data.</text>
</comment>
<accession>A0A9P5N502</accession>
<name>A0A9P5N502_9AGAM</name>
<keyword evidence="1" id="KW-1133">Transmembrane helix</keyword>
<feature type="transmembrane region" description="Helical" evidence="1">
    <location>
        <begin position="25"/>
        <end position="42"/>
    </location>
</feature>
<keyword evidence="1" id="KW-0812">Transmembrane</keyword>
<dbReference type="InterPro" id="IPR045338">
    <property type="entry name" value="DUF6535"/>
</dbReference>
<feature type="domain" description="DUF6535" evidence="2">
    <location>
        <begin position="1"/>
        <end position="184"/>
    </location>
</feature>
<dbReference type="EMBL" id="WHVB01000001">
    <property type="protein sequence ID" value="KAF8486805.1"/>
    <property type="molecule type" value="Genomic_DNA"/>
</dbReference>
<dbReference type="OrthoDB" id="3221808at2759"/>
<dbReference type="Pfam" id="PF20153">
    <property type="entry name" value="DUF6535"/>
    <property type="match status" value="1"/>
</dbReference>
<dbReference type="AlphaFoldDB" id="A0A9P5N502"/>
<keyword evidence="4" id="KW-1185">Reference proteome</keyword>